<dbReference type="Proteomes" id="UP001190700">
    <property type="component" value="Unassembled WGS sequence"/>
</dbReference>
<reference evidence="1 2" key="1">
    <citation type="journal article" date="2015" name="Genome Biol. Evol.">
        <title>Comparative Genomics of a Bacterivorous Green Alga Reveals Evolutionary Causalities and Consequences of Phago-Mixotrophic Mode of Nutrition.</title>
        <authorList>
            <person name="Burns J.A."/>
            <person name="Paasch A."/>
            <person name="Narechania A."/>
            <person name="Kim E."/>
        </authorList>
    </citation>
    <scope>NUCLEOTIDE SEQUENCE [LARGE SCALE GENOMIC DNA]</scope>
    <source>
        <strain evidence="1 2">PLY_AMNH</strain>
    </source>
</reference>
<accession>A0AAE0FWA9</accession>
<name>A0AAE0FWA9_9CHLO</name>
<proteinExistence type="predicted"/>
<evidence type="ECO:0000313" key="2">
    <source>
        <dbReference type="Proteomes" id="UP001190700"/>
    </source>
</evidence>
<comment type="caution">
    <text evidence="1">The sequence shown here is derived from an EMBL/GenBank/DDBJ whole genome shotgun (WGS) entry which is preliminary data.</text>
</comment>
<organism evidence="1 2">
    <name type="scientific">Cymbomonas tetramitiformis</name>
    <dbReference type="NCBI Taxonomy" id="36881"/>
    <lineage>
        <taxon>Eukaryota</taxon>
        <taxon>Viridiplantae</taxon>
        <taxon>Chlorophyta</taxon>
        <taxon>Pyramimonadophyceae</taxon>
        <taxon>Pyramimonadales</taxon>
        <taxon>Pyramimonadaceae</taxon>
        <taxon>Cymbomonas</taxon>
    </lineage>
</organism>
<dbReference type="EMBL" id="LGRX02012552">
    <property type="protein sequence ID" value="KAK3267217.1"/>
    <property type="molecule type" value="Genomic_DNA"/>
</dbReference>
<evidence type="ECO:0000313" key="1">
    <source>
        <dbReference type="EMBL" id="KAK3267217.1"/>
    </source>
</evidence>
<sequence length="83" mass="9066">MRGAARRRPADDVVKVLDTTGVIVGGVEPLVFVAKNAKNGVARRNARHVDARGRLLVKSQSRALENALEDDDHELVQGLVIRE</sequence>
<keyword evidence="2" id="KW-1185">Reference proteome</keyword>
<gene>
    <name evidence="1" type="ORF">CYMTET_24211</name>
</gene>
<feature type="non-terminal residue" evidence="1">
    <location>
        <position position="83"/>
    </location>
</feature>
<protein>
    <submittedName>
        <fullName evidence="1">Uncharacterized protein</fullName>
    </submittedName>
</protein>
<dbReference type="AlphaFoldDB" id="A0AAE0FWA9"/>